<dbReference type="Proteomes" id="UP001318040">
    <property type="component" value="Chromosome 48"/>
</dbReference>
<dbReference type="PANTHER" id="PTHR31054">
    <property type="entry name" value="ZYGOTE ARREST PROTEIN 1-LIKE ISOFORM X1"/>
    <property type="match status" value="1"/>
</dbReference>
<feature type="region of interest" description="Disordered" evidence="1">
    <location>
        <begin position="210"/>
        <end position="310"/>
    </location>
</feature>
<feature type="compositionally biased region" description="Low complexity" evidence="1">
    <location>
        <begin position="217"/>
        <end position="231"/>
    </location>
</feature>
<dbReference type="AlphaFoldDB" id="A0AAJ7U4C0"/>
<organism evidence="2 3">
    <name type="scientific">Petromyzon marinus</name>
    <name type="common">Sea lamprey</name>
    <dbReference type="NCBI Taxonomy" id="7757"/>
    <lineage>
        <taxon>Eukaryota</taxon>
        <taxon>Metazoa</taxon>
        <taxon>Chordata</taxon>
        <taxon>Craniata</taxon>
        <taxon>Vertebrata</taxon>
        <taxon>Cyclostomata</taxon>
        <taxon>Hyperoartia</taxon>
        <taxon>Petromyzontiformes</taxon>
        <taxon>Petromyzontidae</taxon>
        <taxon>Petromyzon</taxon>
    </lineage>
</organism>
<dbReference type="GO" id="GO:0005737">
    <property type="term" value="C:cytoplasm"/>
    <property type="evidence" value="ECO:0007669"/>
    <property type="project" value="TreeGrafter"/>
</dbReference>
<feature type="compositionally biased region" description="Basic and acidic residues" evidence="1">
    <location>
        <begin position="286"/>
        <end position="298"/>
    </location>
</feature>
<evidence type="ECO:0000313" key="3">
    <source>
        <dbReference type="RefSeq" id="XP_032828420.1"/>
    </source>
</evidence>
<proteinExistence type="predicted"/>
<feature type="region of interest" description="Disordered" evidence="1">
    <location>
        <begin position="129"/>
        <end position="149"/>
    </location>
</feature>
<protein>
    <submittedName>
        <fullName evidence="3">Uncharacterized protein LOC116952827</fullName>
    </submittedName>
</protein>
<keyword evidence="2" id="KW-1185">Reference proteome</keyword>
<gene>
    <name evidence="3" type="primary">LOC116952827</name>
</gene>
<evidence type="ECO:0000256" key="1">
    <source>
        <dbReference type="SAM" id="MobiDB-lite"/>
    </source>
</evidence>
<dbReference type="InterPro" id="IPR026775">
    <property type="entry name" value="Zar1"/>
</dbReference>
<dbReference type="KEGG" id="pmrn:116952827"/>
<dbReference type="RefSeq" id="XP_032828420.1">
    <property type="nucleotide sequence ID" value="XM_032972529.1"/>
</dbReference>
<accession>A0AAJ7U4C0</accession>
<dbReference type="GO" id="GO:0006412">
    <property type="term" value="P:translation"/>
    <property type="evidence" value="ECO:0007669"/>
    <property type="project" value="TreeGrafter"/>
</dbReference>
<sequence>MEGVLRSPYALPRTPVHYAGIPPRPPQLPPLSPHWDARCVAVDLQRTGDYIENVTRAHFRALIAQVNPALKPRIVKAGTRDAAVQATPRREASVQCSLGARTIAAPAALGTTQRSRHVADAGNNCSGTSAGSALLPQSSSSSKLNRVSGRLPRSRGLSLYSPVSFGWPRIPERIVETDGSHCIQSGIGSRALNPTFKHVPEKIVEVVETPVSEDVPEAPAAEKPACESSAPGEVPGAQEATGQAPCSLHTLGWTGSMSESRDAEAASASNWPLGEGGLRGLWDPSTAKEQRRAGDRGVRGAHGVAKRGVPRKGKIEATAEGCLEKESDVAVDERGSCPGQGVEVPGGAARSRGCPAQDVFVVRMMNTCGEPRSEIYAGALPTEAKQEREPPPLVDLCPGDYMNPPCMTLFTNDDDDDDDDSVMELLDEGASLETEVSTYVGVEPPLDMDPRGNAMKQSLASGRADDGSNDSPVEDAITEFGQFPDASL</sequence>
<evidence type="ECO:0000313" key="2">
    <source>
        <dbReference type="Proteomes" id="UP001318040"/>
    </source>
</evidence>
<name>A0AAJ7U4C0_PETMA</name>
<feature type="region of interest" description="Disordered" evidence="1">
    <location>
        <begin position="442"/>
        <end position="488"/>
    </location>
</feature>
<reference evidence="3" key="1">
    <citation type="submission" date="2025-08" db="UniProtKB">
        <authorList>
            <consortium name="RefSeq"/>
        </authorList>
    </citation>
    <scope>IDENTIFICATION</scope>
    <source>
        <tissue evidence="3">Sperm</tissue>
    </source>
</reference>
<dbReference type="PANTHER" id="PTHR31054:SF3">
    <property type="entry name" value="ZYGOTE ARREST PROTEIN 1-LIKE"/>
    <property type="match status" value="1"/>
</dbReference>
<feature type="compositionally biased region" description="Low complexity" evidence="1">
    <location>
        <begin position="129"/>
        <end position="142"/>
    </location>
</feature>